<dbReference type="AlphaFoldDB" id="A0A8S1MMS1"/>
<gene>
    <name evidence="1" type="ORF">PSON_ATCC_30995.1.T0420074</name>
</gene>
<protein>
    <submittedName>
        <fullName evidence="1">Uncharacterized protein</fullName>
    </submittedName>
</protein>
<sequence length="44" mass="5364">MDFNYISYYLIIMIVYQCQKGTYEMKWVSCFESKLKQVIDLGRD</sequence>
<organism evidence="1 2">
    <name type="scientific">Paramecium sonneborni</name>
    <dbReference type="NCBI Taxonomy" id="65129"/>
    <lineage>
        <taxon>Eukaryota</taxon>
        <taxon>Sar</taxon>
        <taxon>Alveolata</taxon>
        <taxon>Ciliophora</taxon>
        <taxon>Intramacronucleata</taxon>
        <taxon>Oligohymenophorea</taxon>
        <taxon>Peniculida</taxon>
        <taxon>Parameciidae</taxon>
        <taxon>Paramecium</taxon>
    </lineage>
</organism>
<keyword evidence="2" id="KW-1185">Reference proteome</keyword>
<proteinExistence type="predicted"/>
<name>A0A8S1MMS1_9CILI</name>
<accession>A0A8S1MMS1</accession>
<dbReference type="Proteomes" id="UP000692954">
    <property type="component" value="Unassembled WGS sequence"/>
</dbReference>
<evidence type="ECO:0000313" key="2">
    <source>
        <dbReference type="Proteomes" id="UP000692954"/>
    </source>
</evidence>
<evidence type="ECO:0000313" key="1">
    <source>
        <dbReference type="EMBL" id="CAD8081500.1"/>
    </source>
</evidence>
<comment type="caution">
    <text evidence="1">The sequence shown here is derived from an EMBL/GenBank/DDBJ whole genome shotgun (WGS) entry which is preliminary data.</text>
</comment>
<dbReference type="EMBL" id="CAJJDN010000042">
    <property type="protein sequence ID" value="CAD8081500.1"/>
    <property type="molecule type" value="Genomic_DNA"/>
</dbReference>
<reference evidence="1" key="1">
    <citation type="submission" date="2021-01" db="EMBL/GenBank/DDBJ databases">
        <authorList>
            <consortium name="Genoscope - CEA"/>
            <person name="William W."/>
        </authorList>
    </citation>
    <scope>NUCLEOTIDE SEQUENCE</scope>
</reference>